<accession>A0ACB9LSU0</accession>
<dbReference type="EMBL" id="CM039436">
    <property type="protein sequence ID" value="KAI4314507.1"/>
    <property type="molecule type" value="Genomic_DNA"/>
</dbReference>
<evidence type="ECO:0000313" key="1">
    <source>
        <dbReference type="EMBL" id="KAI4314507.1"/>
    </source>
</evidence>
<proteinExistence type="predicted"/>
<sequence length="346" mass="38824">MTEQTSASQFLFPSVFLGRGHNQIWIYRVLLMETRRCIRFRISLLVGISLLGFPRSCLLCYSLPSQVSSSPSSNSHGATVDVSSTLKKFLMESYNGRYDSLLDLDFDNFMSQEIPFGLCGVLPDDHNFELRLSLLQRNLIGEGSHRRVSTLIRYQIKQSKSVSELLSCSCQFIVIERLPSGVFADPFELQHLVQRGVFSDVTVFGDTNLELPSFLSNRSAVEIHLDVDPMILMKPIDINIELPLHARYQPLNESGYSSVKFGLPDMLVRCNTNEKVESRSCFFKLINDDANPKGADIVWTIPSGRKAHAGLVSTVTFIVALLSTVLIVLTSLSYSNNRQCKDLKKA</sequence>
<gene>
    <name evidence="1" type="ORF">L6164_027410</name>
</gene>
<comment type="caution">
    <text evidence="1">The sequence shown here is derived from an EMBL/GenBank/DDBJ whole genome shotgun (WGS) entry which is preliminary data.</text>
</comment>
<evidence type="ECO:0000313" key="2">
    <source>
        <dbReference type="Proteomes" id="UP000828941"/>
    </source>
</evidence>
<name>A0ACB9LSU0_BAUVA</name>
<reference evidence="1 2" key="1">
    <citation type="journal article" date="2022" name="DNA Res.">
        <title>Chromosomal-level genome assembly of the orchid tree Bauhinia variegata (Leguminosae; Cercidoideae) supports the allotetraploid origin hypothesis of Bauhinia.</title>
        <authorList>
            <person name="Zhong Y."/>
            <person name="Chen Y."/>
            <person name="Zheng D."/>
            <person name="Pang J."/>
            <person name="Liu Y."/>
            <person name="Luo S."/>
            <person name="Meng S."/>
            <person name="Qian L."/>
            <person name="Wei D."/>
            <person name="Dai S."/>
            <person name="Zhou R."/>
        </authorList>
    </citation>
    <scope>NUCLEOTIDE SEQUENCE [LARGE SCALE GENOMIC DNA]</scope>
    <source>
        <strain evidence="1">BV-YZ2020</strain>
    </source>
</reference>
<organism evidence="1 2">
    <name type="scientific">Bauhinia variegata</name>
    <name type="common">Purple orchid tree</name>
    <name type="synonym">Phanera variegata</name>
    <dbReference type="NCBI Taxonomy" id="167791"/>
    <lineage>
        <taxon>Eukaryota</taxon>
        <taxon>Viridiplantae</taxon>
        <taxon>Streptophyta</taxon>
        <taxon>Embryophyta</taxon>
        <taxon>Tracheophyta</taxon>
        <taxon>Spermatophyta</taxon>
        <taxon>Magnoliopsida</taxon>
        <taxon>eudicotyledons</taxon>
        <taxon>Gunneridae</taxon>
        <taxon>Pentapetalae</taxon>
        <taxon>rosids</taxon>
        <taxon>fabids</taxon>
        <taxon>Fabales</taxon>
        <taxon>Fabaceae</taxon>
        <taxon>Cercidoideae</taxon>
        <taxon>Cercideae</taxon>
        <taxon>Bauhiniinae</taxon>
        <taxon>Bauhinia</taxon>
    </lineage>
</organism>
<keyword evidence="2" id="KW-1185">Reference proteome</keyword>
<dbReference type="Proteomes" id="UP000828941">
    <property type="component" value="Chromosome 11"/>
</dbReference>
<protein>
    <submittedName>
        <fullName evidence="1">Uncharacterized protein</fullName>
    </submittedName>
</protein>